<dbReference type="AlphaFoldDB" id="A0AAJ0FFA1"/>
<gene>
    <name evidence="3" type="ORF">QBC33DRAFT_432919</name>
</gene>
<dbReference type="EMBL" id="MU839011">
    <property type="protein sequence ID" value="KAK1766391.1"/>
    <property type="molecule type" value="Genomic_DNA"/>
</dbReference>
<reference evidence="3" key="1">
    <citation type="submission" date="2023-06" db="EMBL/GenBank/DDBJ databases">
        <title>Genome-scale phylogeny and comparative genomics of the fungal order Sordariales.</title>
        <authorList>
            <consortium name="Lawrence Berkeley National Laboratory"/>
            <person name="Hensen N."/>
            <person name="Bonometti L."/>
            <person name="Westerberg I."/>
            <person name="Brannstrom I.O."/>
            <person name="Guillou S."/>
            <person name="Cros-Aarteil S."/>
            <person name="Calhoun S."/>
            <person name="Haridas S."/>
            <person name="Kuo A."/>
            <person name="Mondo S."/>
            <person name="Pangilinan J."/>
            <person name="Riley R."/>
            <person name="Labutti K."/>
            <person name="Andreopoulos B."/>
            <person name="Lipzen A."/>
            <person name="Chen C."/>
            <person name="Yanf M."/>
            <person name="Daum C."/>
            <person name="Ng V."/>
            <person name="Clum A."/>
            <person name="Steindorff A."/>
            <person name="Ohm R."/>
            <person name="Martin F."/>
            <person name="Silar P."/>
            <person name="Natvig D."/>
            <person name="Lalanne C."/>
            <person name="Gautier V."/>
            <person name="Ament-Velasquez S.L."/>
            <person name="Kruys A."/>
            <person name="Hutchinson M.I."/>
            <person name="Powell A.J."/>
            <person name="Barry K."/>
            <person name="Miller A.N."/>
            <person name="Grigoriev I.V."/>
            <person name="Debuchy R."/>
            <person name="Gladieux P."/>
            <person name="Thoren M.H."/>
            <person name="Johannesson H."/>
        </authorList>
    </citation>
    <scope>NUCLEOTIDE SEQUENCE</scope>
    <source>
        <strain evidence="3">8032-3</strain>
    </source>
</reference>
<dbReference type="PANTHER" id="PTHR38791">
    <property type="entry name" value="ZN(II)2CYS6 TRANSCRIPTION FACTOR (EUROFUNG)-RELATED-RELATED"/>
    <property type="match status" value="1"/>
</dbReference>
<dbReference type="InterPro" id="IPR036864">
    <property type="entry name" value="Zn2-C6_fun-type_DNA-bd_sf"/>
</dbReference>
<dbReference type="InterPro" id="IPR053175">
    <property type="entry name" value="DHMBA_Reg_Transcription_Factor"/>
</dbReference>
<name>A0AAJ0FFA1_9PEZI</name>
<evidence type="ECO:0000313" key="4">
    <source>
        <dbReference type="Proteomes" id="UP001244011"/>
    </source>
</evidence>
<dbReference type="InterPro" id="IPR001138">
    <property type="entry name" value="Zn2Cys6_DnaBD"/>
</dbReference>
<protein>
    <recommendedName>
        <fullName evidence="5">Zn(2)-C6 fungal-type domain-containing protein</fullName>
    </recommendedName>
</protein>
<feature type="non-terminal residue" evidence="3">
    <location>
        <position position="551"/>
    </location>
</feature>
<evidence type="ECO:0000256" key="1">
    <source>
        <dbReference type="ARBA" id="ARBA00023242"/>
    </source>
</evidence>
<dbReference type="PANTHER" id="PTHR38791:SF13">
    <property type="entry name" value="ZN(2)-C6 FUNGAL-TYPE DOMAIN-CONTAINING PROTEIN"/>
    <property type="match status" value="1"/>
</dbReference>
<dbReference type="CDD" id="cd00067">
    <property type="entry name" value="GAL4"/>
    <property type="match status" value="1"/>
</dbReference>
<dbReference type="InterPro" id="IPR021858">
    <property type="entry name" value="Fun_TF"/>
</dbReference>
<dbReference type="GeneID" id="85307348"/>
<dbReference type="GO" id="GO:0000981">
    <property type="term" value="F:DNA-binding transcription factor activity, RNA polymerase II-specific"/>
    <property type="evidence" value="ECO:0007669"/>
    <property type="project" value="InterPro"/>
</dbReference>
<feature type="region of interest" description="Disordered" evidence="2">
    <location>
        <begin position="69"/>
        <end position="103"/>
    </location>
</feature>
<keyword evidence="1" id="KW-0539">Nucleus</keyword>
<accession>A0AAJ0FFA1</accession>
<keyword evidence="4" id="KW-1185">Reference proteome</keyword>
<dbReference type="RefSeq" id="XP_060282604.1">
    <property type="nucleotide sequence ID" value="XM_060424161.1"/>
</dbReference>
<evidence type="ECO:0000313" key="3">
    <source>
        <dbReference type="EMBL" id="KAK1766391.1"/>
    </source>
</evidence>
<feature type="compositionally biased region" description="Polar residues" evidence="2">
    <location>
        <begin position="90"/>
        <end position="103"/>
    </location>
</feature>
<dbReference type="Gene3D" id="4.10.240.10">
    <property type="entry name" value="Zn(2)-C6 fungal-type DNA-binding domain"/>
    <property type="match status" value="1"/>
</dbReference>
<dbReference type="GO" id="GO:0008270">
    <property type="term" value="F:zinc ion binding"/>
    <property type="evidence" value="ECO:0007669"/>
    <property type="project" value="InterPro"/>
</dbReference>
<proteinExistence type="predicted"/>
<dbReference type="Pfam" id="PF11951">
    <property type="entry name" value="Fungal_trans_2"/>
    <property type="match status" value="1"/>
</dbReference>
<organism evidence="3 4">
    <name type="scientific">Phialemonium atrogriseum</name>
    <dbReference type="NCBI Taxonomy" id="1093897"/>
    <lineage>
        <taxon>Eukaryota</taxon>
        <taxon>Fungi</taxon>
        <taxon>Dikarya</taxon>
        <taxon>Ascomycota</taxon>
        <taxon>Pezizomycotina</taxon>
        <taxon>Sordariomycetes</taxon>
        <taxon>Sordariomycetidae</taxon>
        <taxon>Cephalothecales</taxon>
        <taxon>Cephalothecaceae</taxon>
        <taxon>Phialemonium</taxon>
    </lineage>
</organism>
<evidence type="ECO:0000256" key="2">
    <source>
        <dbReference type="SAM" id="MobiDB-lite"/>
    </source>
</evidence>
<dbReference type="Proteomes" id="UP001244011">
    <property type="component" value="Unassembled WGS sequence"/>
</dbReference>
<evidence type="ECO:0008006" key="5">
    <source>
        <dbReference type="Google" id="ProtNLM"/>
    </source>
</evidence>
<comment type="caution">
    <text evidence="3">The sequence shown here is derived from an EMBL/GenBank/DDBJ whole genome shotgun (WGS) entry which is preliminary data.</text>
</comment>
<sequence>MVYCGKPSRGCQMCRTRRIKAATLLMSVSLQCDETKPTCNQCAKSRRQCPGYKDEFDLLLRNETKATERRAKKAGKKIATEKGVGLDQMSAPSGSPTSSRLSPTFQGAVKSPLDLSIIPALEIPAETHASCHFVSNFVLVPRQGSTRGFLDYLVPLLKTERADSQIQHAFNACALASLGNRVSSPRIDFSGRAHDEYIKAISATNIALRDPEASKSDATLAAVLLMGMFENITASRPADFAWGSHIEGAILITKARGRKQLRTKTGLLLFVAVRTQLTVLALSAAKAPSMGADWWLNDAVKDESATACQRINLKTGELRAEVTRIMTTLARTPENTDLVLAMIRRAQLLDQEAVGWMRSVPEPWHYKTLCWEDHVPNGDYSKAEVFPGRVDVYNDFWIASVWNLTRATRLVLASLTVRCAAWVCSPVDYRTTPEYATASQTCVDMITDIIASVPYHLGWHTKRKHLFRSMELSGFACGEEDSTKALPGYFLSWPLACVVSQDYITDAQRQWVAGRLRYIGDELGLRYAHILTKLELRIPSMLIRLDAFAAQ</sequence>